<dbReference type="AlphaFoldDB" id="A0A842HC18"/>
<dbReference type="InterPro" id="IPR001367">
    <property type="entry name" value="Fe_dep_repressor"/>
</dbReference>
<accession>A0A842HC18</accession>
<keyword evidence="3 8" id="KW-0813">Transport</keyword>
<dbReference type="GO" id="GO:0046914">
    <property type="term" value="F:transition metal ion binding"/>
    <property type="evidence" value="ECO:0007669"/>
    <property type="project" value="InterPro"/>
</dbReference>
<gene>
    <name evidence="11" type="ORF">H5P28_03080</name>
</gene>
<dbReference type="Gene3D" id="1.10.3470.10">
    <property type="entry name" value="ABC transporter involved in vitamin B12 uptake, BtuC"/>
    <property type="match status" value="1"/>
</dbReference>
<feature type="transmembrane region" description="Helical" evidence="9">
    <location>
        <begin position="47"/>
        <end position="66"/>
    </location>
</feature>
<evidence type="ECO:0000259" key="10">
    <source>
        <dbReference type="Pfam" id="PF02742"/>
    </source>
</evidence>
<feature type="transmembrane region" description="Helical" evidence="9">
    <location>
        <begin position="238"/>
        <end position="259"/>
    </location>
</feature>
<evidence type="ECO:0000256" key="8">
    <source>
        <dbReference type="RuleBase" id="RU003943"/>
    </source>
</evidence>
<comment type="similarity">
    <text evidence="2 8">Belongs to the ABC-3 integral membrane protein family.</text>
</comment>
<name>A0A842HC18_9BACT</name>
<dbReference type="InterPro" id="IPR036388">
    <property type="entry name" value="WH-like_DNA-bd_sf"/>
</dbReference>
<reference evidence="11 12" key="1">
    <citation type="submission" date="2020-07" db="EMBL/GenBank/DDBJ databases">
        <authorList>
            <person name="Feng X."/>
        </authorList>
    </citation>
    <scope>NUCLEOTIDE SEQUENCE [LARGE SCALE GENOMIC DNA]</scope>
    <source>
        <strain evidence="11 12">JCM31066</strain>
    </source>
</reference>
<keyword evidence="5 8" id="KW-0812">Transmembrane</keyword>
<dbReference type="CDD" id="cd06550">
    <property type="entry name" value="TM_ABC_iron-siderophores_like"/>
    <property type="match status" value="1"/>
</dbReference>
<evidence type="ECO:0000256" key="4">
    <source>
        <dbReference type="ARBA" id="ARBA00022475"/>
    </source>
</evidence>
<evidence type="ECO:0000313" key="12">
    <source>
        <dbReference type="Proteomes" id="UP000546464"/>
    </source>
</evidence>
<dbReference type="Gene3D" id="1.10.10.10">
    <property type="entry name" value="Winged helix-like DNA-binding domain superfamily/Winged helix DNA-binding domain"/>
    <property type="match status" value="1"/>
</dbReference>
<protein>
    <submittedName>
        <fullName evidence="11">Metal ABC transporter permease</fullName>
    </submittedName>
</protein>
<evidence type="ECO:0000256" key="6">
    <source>
        <dbReference type="ARBA" id="ARBA00022989"/>
    </source>
</evidence>
<comment type="subcellular location">
    <subcellularLocation>
        <location evidence="1 8">Cell membrane</location>
        <topology evidence="1 8">Multi-pass membrane protein</topology>
    </subcellularLocation>
</comment>
<dbReference type="GO" id="GO:0046983">
    <property type="term" value="F:protein dimerization activity"/>
    <property type="evidence" value="ECO:0007669"/>
    <property type="project" value="InterPro"/>
</dbReference>
<comment type="caution">
    <text evidence="11">The sequence shown here is derived from an EMBL/GenBank/DDBJ whole genome shotgun (WGS) entry which is preliminary data.</text>
</comment>
<keyword evidence="12" id="KW-1185">Reference proteome</keyword>
<dbReference type="InterPro" id="IPR001626">
    <property type="entry name" value="ABC_TroCD"/>
</dbReference>
<dbReference type="InterPro" id="IPR037294">
    <property type="entry name" value="ABC_BtuC-like"/>
</dbReference>
<dbReference type="EMBL" id="JACHVB010000012">
    <property type="protein sequence ID" value="MBC2593236.1"/>
    <property type="molecule type" value="Genomic_DNA"/>
</dbReference>
<evidence type="ECO:0000313" key="11">
    <source>
        <dbReference type="EMBL" id="MBC2593236.1"/>
    </source>
</evidence>
<dbReference type="PANTHER" id="PTHR30477:SF3">
    <property type="entry name" value="METAL TRANSPORT SYSTEM MEMBRANE PROTEIN CT_069-RELATED"/>
    <property type="match status" value="1"/>
</dbReference>
<keyword evidence="7 9" id="KW-0472">Membrane</keyword>
<dbReference type="SUPFAM" id="SSF81345">
    <property type="entry name" value="ABC transporter involved in vitamin B12 uptake, BtuC"/>
    <property type="match status" value="1"/>
</dbReference>
<keyword evidence="4" id="KW-1003">Cell membrane</keyword>
<dbReference type="SUPFAM" id="SSF47979">
    <property type="entry name" value="Iron-dependent repressor protein, dimerization domain"/>
    <property type="match status" value="1"/>
</dbReference>
<dbReference type="Proteomes" id="UP000546464">
    <property type="component" value="Unassembled WGS sequence"/>
</dbReference>
<dbReference type="InterPro" id="IPR036421">
    <property type="entry name" value="Fe_dep_repressor_sf"/>
</dbReference>
<evidence type="ECO:0000256" key="3">
    <source>
        <dbReference type="ARBA" id="ARBA00022448"/>
    </source>
</evidence>
<feature type="transmembrane region" description="Helical" evidence="9">
    <location>
        <begin position="17"/>
        <end position="38"/>
    </location>
</feature>
<feature type="domain" description="Iron dependent repressor metal binding and dimerisation" evidence="10">
    <location>
        <begin position="372"/>
        <end position="428"/>
    </location>
</feature>
<feature type="transmembrane region" description="Helical" evidence="9">
    <location>
        <begin position="265"/>
        <end position="289"/>
    </location>
</feature>
<feature type="transmembrane region" description="Helical" evidence="9">
    <location>
        <begin position="151"/>
        <end position="169"/>
    </location>
</feature>
<dbReference type="GO" id="GO:0055085">
    <property type="term" value="P:transmembrane transport"/>
    <property type="evidence" value="ECO:0007669"/>
    <property type="project" value="InterPro"/>
</dbReference>
<keyword evidence="6 9" id="KW-1133">Transmembrane helix</keyword>
<proteinExistence type="inferred from homology"/>
<sequence length="445" mass="47905">MEDIFRVATLQDYNTRLVVLTTFILGLASGLIGSFLLLRKRSLMGDALSHACLPGIGLAFIIMVAAGETGKYLPGLLAGAAITGVAGVGLVMAVRNTSRIKDDTAMSLVLSVFFGGGISILAMAQDMPGASAAGLEYFIYGKTASMVMQDFWLLTGVAGLVLLGSLLLMKEFTLLCFDEGYGKSLGWPVHTLDLVMLALVTLVTVVGLQAVGLILIIAFLITPAAAARFWTENLKKMLLLAAVIGALSGWLGAAVSALLPRLPAGAVIVLTAASLFLLSMIFGSARGVLKRALGHARLKRKVGRQHLLRAVYEIQEAHCENESQAPANVPVPFDELSRKRSWTLKQLRKLIQRAGREDHIESFDGETLSLSESGYGEAARITRNHRLWEIFLITHADIAASHVDRDADSVEHVLSPDMVRELEQKLDMRTVPASPHPLNQGESLS</sequence>
<dbReference type="GO" id="GO:0043190">
    <property type="term" value="C:ATP-binding cassette (ABC) transporter complex"/>
    <property type="evidence" value="ECO:0007669"/>
    <property type="project" value="InterPro"/>
</dbReference>
<evidence type="ECO:0000256" key="9">
    <source>
        <dbReference type="SAM" id="Phobius"/>
    </source>
</evidence>
<dbReference type="GO" id="GO:0010043">
    <property type="term" value="P:response to zinc ion"/>
    <property type="evidence" value="ECO:0007669"/>
    <property type="project" value="TreeGrafter"/>
</dbReference>
<organism evidence="11 12">
    <name type="scientific">Ruficoccus amylovorans</name>
    <dbReference type="NCBI Taxonomy" id="1804625"/>
    <lineage>
        <taxon>Bacteria</taxon>
        <taxon>Pseudomonadati</taxon>
        <taxon>Verrucomicrobiota</taxon>
        <taxon>Opitutia</taxon>
        <taxon>Puniceicoccales</taxon>
        <taxon>Cerasicoccaceae</taxon>
        <taxon>Ruficoccus</taxon>
    </lineage>
</organism>
<dbReference type="PANTHER" id="PTHR30477">
    <property type="entry name" value="ABC-TRANSPORTER METAL-BINDING PROTEIN"/>
    <property type="match status" value="1"/>
</dbReference>
<evidence type="ECO:0000256" key="2">
    <source>
        <dbReference type="ARBA" id="ARBA00008034"/>
    </source>
</evidence>
<feature type="transmembrane region" description="Helical" evidence="9">
    <location>
        <begin position="72"/>
        <end position="93"/>
    </location>
</feature>
<evidence type="ECO:0000256" key="1">
    <source>
        <dbReference type="ARBA" id="ARBA00004651"/>
    </source>
</evidence>
<dbReference type="Pfam" id="PF00950">
    <property type="entry name" value="ABC-3"/>
    <property type="match status" value="1"/>
</dbReference>
<dbReference type="Pfam" id="PF02742">
    <property type="entry name" value="Fe_dep_repr_C"/>
    <property type="match status" value="1"/>
</dbReference>
<evidence type="ECO:0000256" key="7">
    <source>
        <dbReference type="ARBA" id="ARBA00023136"/>
    </source>
</evidence>
<evidence type="ECO:0000256" key="5">
    <source>
        <dbReference type="ARBA" id="ARBA00022692"/>
    </source>
</evidence>
<feature type="transmembrane region" description="Helical" evidence="9">
    <location>
        <begin position="105"/>
        <end position="124"/>
    </location>
</feature>